<dbReference type="Pfam" id="PF00577">
    <property type="entry name" value="Usher"/>
    <property type="match status" value="1"/>
</dbReference>
<dbReference type="InterPro" id="IPR000015">
    <property type="entry name" value="Fimb_usher"/>
</dbReference>
<evidence type="ECO:0008006" key="3">
    <source>
        <dbReference type="Google" id="ProtNLM"/>
    </source>
</evidence>
<keyword evidence="2" id="KW-1185">Reference proteome</keyword>
<dbReference type="AlphaFoldDB" id="A0A0L0UM17"/>
<accession>A0A0L0UM17</accession>
<evidence type="ECO:0000313" key="2">
    <source>
        <dbReference type="Proteomes" id="UP000054564"/>
    </source>
</evidence>
<sequence length="121" mass="13545">MGYQLNEDQAPWTLARQRSSVQLRLSQQLGGFGAVYLSAARNDYWGSKQVMNTLSAGYSSNYRGISYGLTYSVDRTKGDGNWPENKQLFFNVQVPLDLFSSSLSSANAYANYQATHDIRGR</sequence>
<dbReference type="Proteomes" id="UP000054564">
    <property type="component" value="Unassembled WGS sequence"/>
</dbReference>
<dbReference type="PANTHER" id="PTHR30451:SF21">
    <property type="entry name" value="FIMBRIAL USHER DOMAIN-CONTAINING PROTEIN YDET-RELATED"/>
    <property type="match status" value="1"/>
</dbReference>
<feature type="non-terminal residue" evidence="1">
    <location>
        <position position="121"/>
    </location>
</feature>
<reference evidence="2" key="1">
    <citation type="submission" date="2014-03" db="EMBL/GenBank/DDBJ databases">
        <title>The Genome Sequence of Puccinia striiformis f. sp. tritici PST-78.</title>
        <authorList>
            <consortium name="The Broad Institute Genome Sequencing Platform"/>
            <person name="Cuomo C."/>
            <person name="Hulbert S."/>
            <person name="Chen X."/>
            <person name="Walker B."/>
            <person name="Young S.K."/>
            <person name="Zeng Q."/>
            <person name="Gargeya S."/>
            <person name="Fitzgerald M."/>
            <person name="Haas B."/>
            <person name="Abouelleil A."/>
            <person name="Alvarado L."/>
            <person name="Arachchi H.M."/>
            <person name="Berlin A.M."/>
            <person name="Chapman S.B."/>
            <person name="Goldberg J."/>
            <person name="Griggs A."/>
            <person name="Gujja S."/>
            <person name="Hansen M."/>
            <person name="Howarth C."/>
            <person name="Imamovic A."/>
            <person name="Larimer J."/>
            <person name="McCowan C."/>
            <person name="Montmayeur A."/>
            <person name="Murphy C."/>
            <person name="Neiman D."/>
            <person name="Pearson M."/>
            <person name="Priest M."/>
            <person name="Roberts A."/>
            <person name="Saif S."/>
            <person name="Shea T."/>
            <person name="Sisk P."/>
            <person name="Sykes S."/>
            <person name="Wortman J."/>
            <person name="Nusbaum C."/>
            <person name="Birren B."/>
        </authorList>
    </citation>
    <scope>NUCLEOTIDE SEQUENCE [LARGE SCALE GENOMIC DNA]</scope>
    <source>
        <strain evidence="2">race PST-78</strain>
    </source>
</reference>
<dbReference type="EMBL" id="AJIL01004035">
    <property type="protein sequence ID" value="KNE87814.1"/>
    <property type="molecule type" value="Genomic_DNA"/>
</dbReference>
<dbReference type="PANTHER" id="PTHR30451">
    <property type="entry name" value="OUTER MEMBRANE USHER PROTEIN"/>
    <property type="match status" value="1"/>
</dbReference>
<comment type="caution">
    <text evidence="1">The sequence shown here is derived from an EMBL/GenBank/DDBJ whole genome shotgun (WGS) entry which is preliminary data.</text>
</comment>
<gene>
    <name evidence="1" type="ORF">PSTG_18795</name>
</gene>
<protein>
    <recommendedName>
        <fullName evidence="3">Bacterial surface antigen (D15) domain-containing protein</fullName>
    </recommendedName>
</protein>
<organism evidence="1 2">
    <name type="scientific">Puccinia striiformis f. sp. tritici PST-78</name>
    <dbReference type="NCBI Taxonomy" id="1165861"/>
    <lineage>
        <taxon>Eukaryota</taxon>
        <taxon>Fungi</taxon>
        <taxon>Dikarya</taxon>
        <taxon>Basidiomycota</taxon>
        <taxon>Pucciniomycotina</taxon>
        <taxon>Pucciniomycetes</taxon>
        <taxon>Pucciniales</taxon>
        <taxon>Pucciniaceae</taxon>
        <taxon>Puccinia</taxon>
    </lineage>
</organism>
<evidence type="ECO:0000313" key="1">
    <source>
        <dbReference type="EMBL" id="KNE87814.1"/>
    </source>
</evidence>
<proteinExistence type="predicted"/>
<dbReference type="GO" id="GO:0015473">
    <property type="term" value="F:fimbrial usher porin activity"/>
    <property type="evidence" value="ECO:0007669"/>
    <property type="project" value="InterPro"/>
</dbReference>
<name>A0A0L0UM17_9BASI</name>
<dbReference type="STRING" id="1165861.A0A0L0UM17"/>
<dbReference type="GO" id="GO:0016020">
    <property type="term" value="C:membrane"/>
    <property type="evidence" value="ECO:0007669"/>
    <property type="project" value="InterPro"/>
</dbReference>